<dbReference type="InParanoid" id="A0CRA1"/>
<dbReference type="AlphaFoldDB" id="A0CRA1"/>
<keyword evidence="3" id="KW-1185">Reference proteome</keyword>
<gene>
    <name evidence="2" type="ORF">GSPATT00009633001</name>
</gene>
<evidence type="ECO:0000313" key="3">
    <source>
        <dbReference type="Proteomes" id="UP000000600"/>
    </source>
</evidence>
<accession>A0CRA1</accession>
<sequence>MMHNILSEIQAKITGIRDVLIPLLQAEIETKDGEIKALNSILNDARLNLSEAEDNLSATQNRWIERTASHNTLIQQYDNELLAIKDAENALKKGGIFRQ</sequence>
<protein>
    <submittedName>
        <fullName evidence="2">Uncharacterized protein</fullName>
    </submittedName>
</protein>
<dbReference type="Proteomes" id="UP000000600">
    <property type="component" value="Unassembled WGS sequence"/>
</dbReference>
<dbReference type="GeneID" id="5026500"/>
<feature type="coiled-coil region" evidence="1">
    <location>
        <begin position="35"/>
        <end position="62"/>
    </location>
</feature>
<reference evidence="2 3" key="1">
    <citation type="journal article" date="2006" name="Nature">
        <title>Global trends of whole-genome duplications revealed by the ciliate Paramecium tetraurelia.</title>
        <authorList>
            <consortium name="Genoscope"/>
            <person name="Aury J.-M."/>
            <person name="Jaillon O."/>
            <person name="Duret L."/>
            <person name="Noel B."/>
            <person name="Jubin C."/>
            <person name="Porcel B.M."/>
            <person name="Segurens B."/>
            <person name="Daubin V."/>
            <person name="Anthouard V."/>
            <person name="Aiach N."/>
            <person name="Arnaiz O."/>
            <person name="Billaut A."/>
            <person name="Beisson J."/>
            <person name="Blanc I."/>
            <person name="Bouhouche K."/>
            <person name="Camara F."/>
            <person name="Duharcourt S."/>
            <person name="Guigo R."/>
            <person name="Gogendeau D."/>
            <person name="Katinka M."/>
            <person name="Keller A.-M."/>
            <person name="Kissmehl R."/>
            <person name="Klotz C."/>
            <person name="Koll F."/>
            <person name="Le Moue A."/>
            <person name="Lepere C."/>
            <person name="Malinsky S."/>
            <person name="Nowacki M."/>
            <person name="Nowak J.K."/>
            <person name="Plattner H."/>
            <person name="Poulain J."/>
            <person name="Ruiz F."/>
            <person name="Serrano V."/>
            <person name="Zagulski M."/>
            <person name="Dessen P."/>
            <person name="Betermier M."/>
            <person name="Weissenbach J."/>
            <person name="Scarpelli C."/>
            <person name="Schachter V."/>
            <person name="Sperling L."/>
            <person name="Meyer E."/>
            <person name="Cohen J."/>
            <person name="Wincker P."/>
        </authorList>
    </citation>
    <scope>NUCLEOTIDE SEQUENCE [LARGE SCALE GENOMIC DNA]</scope>
    <source>
        <strain evidence="2 3">Stock d4-2</strain>
    </source>
</reference>
<proteinExistence type="predicted"/>
<evidence type="ECO:0000313" key="2">
    <source>
        <dbReference type="EMBL" id="CAK73318.1"/>
    </source>
</evidence>
<name>A0CRA1_PARTE</name>
<organism evidence="2 3">
    <name type="scientific">Paramecium tetraurelia</name>
    <dbReference type="NCBI Taxonomy" id="5888"/>
    <lineage>
        <taxon>Eukaryota</taxon>
        <taxon>Sar</taxon>
        <taxon>Alveolata</taxon>
        <taxon>Ciliophora</taxon>
        <taxon>Intramacronucleata</taxon>
        <taxon>Oligohymenophorea</taxon>
        <taxon>Peniculida</taxon>
        <taxon>Parameciidae</taxon>
        <taxon>Paramecium</taxon>
    </lineage>
</organism>
<evidence type="ECO:0000256" key="1">
    <source>
        <dbReference type="SAM" id="Coils"/>
    </source>
</evidence>
<keyword evidence="1" id="KW-0175">Coiled coil</keyword>
<dbReference type="RefSeq" id="XP_001440715.1">
    <property type="nucleotide sequence ID" value="XM_001440678.2"/>
</dbReference>
<dbReference type="EMBL" id="CT868152">
    <property type="protein sequence ID" value="CAK73318.1"/>
    <property type="molecule type" value="Genomic_DNA"/>
</dbReference>
<dbReference type="KEGG" id="ptm:GSPATT00009633001"/>
<dbReference type="OrthoDB" id="1926336at2759"/>
<dbReference type="HOGENOM" id="CLU_2325257_0_0_1"/>